<dbReference type="Proteomes" id="UP000326912">
    <property type="component" value="Unassembled WGS sequence"/>
</dbReference>
<dbReference type="AlphaFoldDB" id="A0A5J4KKX6"/>
<dbReference type="Gene3D" id="2.30.40.10">
    <property type="entry name" value="Urease, subunit C, domain 1"/>
    <property type="match status" value="1"/>
</dbReference>
<reference evidence="1 2" key="1">
    <citation type="submission" date="2019-10" db="EMBL/GenBank/DDBJ databases">
        <title>Dictyobacter vulcani sp. nov., within the class Ktedonobacteria, isolated from soil of volcanic Mt. Zao.</title>
        <authorList>
            <person name="Zheng Y."/>
            <person name="Wang C.M."/>
            <person name="Sakai Y."/>
            <person name="Abe K."/>
            <person name="Yokota A."/>
            <person name="Yabe S."/>
        </authorList>
    </citation>
    <scope>NUCLEOTIDE SEQUENCE [LARGE SCALE GENOMIC DNA]</scope>
    <source>
        <strain evidence="1 2">W12</strain>
    </source>
</reference>
<gene>
    <name evidence="1" type="ORF">KDW_18840</name>
</gene>
<dbReference type="GO" id="GO:0016810">
    <property type="term" value="F:hydrolase activity, acting on carbon-nitrogen (but not peptide) bonds"/>
    <property type="evidence" value="ECO:0007669"/>
    <property type="project" value="InterPro"/>
</dbReference>
<organism evidence="1 2">
    <name type="scientific">Dictyobacter vulcani</name>
    <dbReference type="NCBI Taxonomy" id="2607529"/>
    <lineage>
        <taxon>Bacteria</taxon>
        <taxon>Bacillati</taxon>
        <taxon>Chloroflexota</taxon>
        <taxon>Ktedonobacteria</taxon>
        <taxon>Ktedonobacterales</taxon>
        <taxon>Dictyobacteraceae</taxon>
        <taxon>Dictyobacter</taxon>
    </lineage>
</organism>
<sequence length="59" mass="6580">MSTVLYLNGNIYTMDAHVPHAQAMAIDTRSGRILAVGTNDEVRRVGGSMPSWWICMVER</sequence>
<comment type="caution">
    <text evidence="1">The sequence shown here is derived from an EMBL/GenBank/DDBJ whole genome shotgun (WGS) entry which is preliminary data.</text>
</comment>
<name>A0A5J4KKX6_9CHLR</name>
<keyword evidence="2" id="KW-1185">Reference proteome</keyword>
<evidence type="ECO:0000313" key="2">
    <source>
        <dbReference type="Proteomes" id="UP000326912"/>
    </source>
</evidence>
<proteinExistence type="predicted"/>
<dbReference type="RefSeq" id="WP_162005080.1">
    <property type="nucleotide sequence ID" value="NZ_BKZW01000001.1"/>
</dbReference>
<protein>
    <recommendedName>
        <fullName evidence="3">Amidohydrolase 3 domain-containing protein</fullName>
    </recommendedName>
</protein>
<accession>A0A5J4KKX6</accession>
<evidence type="ECO:0008006" key="3">
    <source>
        <dbReference type="Google" id="ProtNLM"/>
    </source>
</evidence>
<dbReference type="InterPro" id="IPR011059">
    <property type="entry name" value="Metal-dep_hydrolase_composite"/>
</dbReference>
<evidence type="ECO:0000313" key="1">
    <source>
        <dbReference type="EMBL" id="GER87722.1"/>
    </source>
</evidence>
<dbReference type="EMBL" id="BKZW01000001">
    <property type="protein sequence ID" value="GER87722.1"/>
    <property type="molecule type" value="Genomic_DNA"/>
</dbReference>